<feature type="transmembrane region" description="Helical" evidence="2">
    <location>
        <begin position="6"/>
        <end position="22"/>
    </location>
</feature>
<evidence type="ECO:0000313" key="4">
    <source>
        <dbReference type="Proteomes" id="UP000011519"/>
    </source>
</evidence>
<dbReference type="InterPro" id="IPR012340">
    <property type="entry name" value="NA-bd_OB-fold"/>
</dbReference>
<evidence type="ECO:0000256" key="1">
    <source>
        <dbReference type="SAM" id="MobiDB-lite"/>
    </source>
</evidence>
<dbReference type="PATRIC" id="fig|1227493.4.peg.2987"/>
<keyword evidence="2" id="KW-1133">Transmembrane helix</keyword>
<proteinExistence type="predicted"/>
<protein>
    <recommendedName>
        <fullName evidence="5">TRAM domain-containing protein</fullName>
    </recommendedName>
</protein>
<evidence type="ECO:0000256" key="2">
    <source>
        <dbReference type="SAM" id="Phobius"/>
    </source>
</evidence>
<accession>L9ZSW1</accession>
<keyword evidence="2" id="KW-0472">Membrane</keyword>
<sequence length="118" mass="13068">MLGPASLVLGVFVMILFASWLIRRVRGSPLSDEQRESLESHQEAQGRDPPVDVGEEHEVAIQEFTEHHTGERQAVCKVEGFVIFVEDVPSHYEATDVIQISILSFNRGNTSATATYVG</sequence>
<reference evidence="3 4" key="1">
    <citation type="journal article" date="2014" name="PLoS Genet.">
        <title>Phylogenetically driven sequencing of extremely halophilic archaea reveals strategies for static and dynamic osmo-response.</title>
        <authorList>
            <person name="Becker E.A."/>
            <person name="Seitzer P.M."/>
            <person name="Tritt A."/>
            <person name="Larsen D."/>
            <person name="Krusor M."/>
            <person name="Yao A.I."/>
            <person name="Wu D."/>
            <person name="Madern D."/>
            <person name="Eisen J.A."/>
            <person name="Darling A.E."/>
            <person name="Facciotti M.T."/>
        </authorList>
    </citation>
    <scope>NUCLEOTIDE SEQUENCE [LARGE SCALE GENOMIC DNA]</scope>
    <source>
        <strain evidence="3 4">JCM 10989</strain>
    </source>
</reference>
<dbReference type="EMBL" id="AOIM01000038">
    <property type="protein sequence ID" value="ELY88627.1"/>
    <property type="molecule type" value="Genomic_DNA"/>
</dbReference>
<dbReference type="OrthoDB" id="157176at2157"/>
<feature type="region of interest" description="Disordered" evidence="1">
    <location>
        <begin position="32"/>
        <end position="52"/>
    </location>
</feature>
<dbReference type="RefSeq" id="WP_006654130.1">
    <property type="nucleotide sequence ID" value="NZ_AOIM01000038.1"/>
</dbReference>
<name>L9ZSW1_9EURY</name>
<keyword evidence="2" id="KW-0812">Transmembrane</keyword>
<gene>
    <name evidence="3" type="ORF">C483_14852</name>
</gene>
<organism evidence="3 4">
    <name type="scientific">Natrialba hulunbeirensis JCM 10989</name>
    <dbReference type="NCBI Taxonomy" id="1227493"/>
    <lineage>
        <taxon>Archaea</taxon>
        <taxon>Methanobacteriati</taxon>
        <taxon>Methanobacteriota</taxon>
        <taxon>Stenosarchaea group</taxon>
        <taxon>Halobacteria</taxon>
        <taxon>Halobacteriales</taxon>
        <taxon>Natrialbaceae</taxon>
        <taxon>Natrialba</taxon>
    </lineage>
</organism>
<dbReference type="Gene3D" id="2.40.50.140">
    <property type="entry name" value="Nucleic acid-binding proteins"/>
    <property type="match status" value="1"/>
</dbReference>
<dbReference type="AlphaFoldDB" id="L9ZSW1"/>
<comment type="caution">
    <text evidence="3">The sequence shown here is derived from an EMBL/GenBank/DDBJ whole genome shotgun (WGS) entry which is preliminary data.</text>
</comment>
<keyword evidence="4" id="KW-1185">Reference proteome</keyword>
<dbReference type="Proteomes" id="UP000011519">
    <property type="component" value="Unassembled WGS sequence"/>
</dbReference>
<evidence type="ECO:0008006" key="5">
    <source>
        <dbReference type="Google" id="ProtNLM"/>
    </source>
</evidence>
<evidence type="ECO:0000313" key="3">
    <source>
        <dbReference type="EMBL" id="ELY88627.1"/>
    </source>
</evidence>